<reference evidence="1" key="2">
    <citation type="journal article" date="2015" name="Data Brief">
        <title>Shoot transcriptome of the giant reed, Arundo donax.</title>
        <authorList>
            <person name="Barrero R.A."/>
            <person name="Guerrero F.D."/>
            <person name="Moolhuijzen P."/>
            <person name="Goolsby J.A."/>
            <person name="Tidwell J."/>
            <person name="Bellgard S.E."/>
            <person name="Bellgard M.I."/>
        </authorList>
    </citation>
    <scope>NUCLEOTIDE SEQUENCE</scope>
    <source>
        <tissue evidence="1">Shoot tissue taken approximately 20 cm above the soil surface</tissue>
    </source>
</reference>
<sequence length="25" mass="2802">MDSLGQHCGQCQRGKRTSYTVEGLF</sequence>
<evidence type="ECO:0000313" key="1">
    <source>
        <dbReference type="EMBL" id="JAD27704.1"/>
    </source>
</evidence>
<organism evidence="1">
    <name type="scientific">Arundo donax</name>
    <name type="common">Giant reed</name>
    <name type="synonym">Donax arundinaceus</name>
    <dbReference type="NCBI Taxonomy" id="35708"/>
    <lineage>
        <taxon>Eukaryota</taxon>
        <taxon>Viridiplantae</taxon>
        <taxon>Streptophyta</taxon>
        <taxon>Embryophyta</taxon>
        <taxon>Tracheophyta</taxon>
        <taxon>Spermatophyta</taxon>
        <taxon>Magnoliopsida</taxon>
        <taxon>Liliopsida</taxon>
        <taxon>Poales</taxon>
        <taxon>Poaceae</taxon>
        <taxon>PACMAD clade</taxon>
        <taxon>Arundinoideae</taxon>
        <taxon>Arundineae</taxon>
        <taxon>Arundo</taxon>
    </lineage>
</organism>
<name>A0A0A8YMA3_ARUDO</name>
<dbReference type="EMBL" id="GBRH01270191">
    <property type="protein sequence ID" value="JAD27704.1"/>
    <property type="molecule type" value="Transcribed_RNA"/>
</dbReference>
<protein>
    <submittedName>
        <fullName evidence="1">Uncharacterized protein</fullName>
    </submittedName>
</protein>
<dbReference type="AlphaFoldDB" id="A0A0A8YMA3"/>
<accession>A0A0A8YMA3</accession>
<proteinExistence type="predicted"/>
<reference evidence="1" key="1">
    <citation type="submission" date="2014-09" db="EMBL/GenBank/DDBJ databases">
        <authorList>
            <person name="Magalhaes I.L.F."/>
            <person name="Oliveira U."/>
            <person name="Santos F.R."/>
            <person name="Vidigal T.H.D.A."/>
            <person name="Brescovit A.D."/>
            <person name="Santos A.J."/>
        </authorList>
    </citation>
    <scope>NUCLEOTIDE SEQUENCE</scope>
    <source>
        <tissue evidence="1">Shoot tissue taken approximately 20 cm above the soil surface</tissue>
    </source>
</reference>